<gene>
    <name evidence="5" type="ORF">A1QC_11845</name>
</gene>
<dbReference type="PROSITE" id="PS50240">
    <property type="entry name" value="TRYPSIN_DOM"/>
    <property type="match status" value="1"/>
</dbReference>
<dbReference type="PANTHER" id="PTHR24260">
    <property type="match status" value="1"/>
</dbReference>
<sequence length="368" mass="39171">MEFPRRSKKHNKLISGIVASCLGCAVSAYADEKVSIVPYIVNGSEAQISDYPYMGLLTLNFLDAQDPRIFTFCGGTLLNERYVLTAAHCVFAESEGKKTEFQRLEVAFNIQTISTDASVASNRHAAQAIYYPDNYNNTSFQNDIAIIKLEKPVPSSLVPANSYVKLAGSESYRDSSFPFTLIGYGNTAPDIAVAPGETNESDTLNKVAMSYLETAQCENSFTDSNITDSQFCATGKIMNDLRSGGCQGDSGGPLLFDDAGQLYQAGIVSFGPEICGNPLIEVQSVYTEVADYSDWIASVLNGSEAPKQEISGISFDGPDSDGTLPPVDAGSGGDIEVDSGGGGGGSFGGLTLLVLGLLGWNRRRALNI</sequence>
<dbReference type="OrthoDB" id="9813836at2"/>
<evidence type="ECO:0000313" key="5">
    <source>
        <dbReference type="EMBL" id="OEF23483.1"/>
    </source>
</evidence>
<dbReference type="InterPro" id="IPR051333">
    <property type="entry name" value="CLIP_Serine_Protease"/>
</dbReference>
<dbReference type="GO" id="GO:0004252">
    <property type="term" value="F:serine-type endopeptidase activity"/>
    <property type="evidence" value="ECO:0007669"/>
    <property type="project" value="InterPro"/>
</dbReference>
<organism evidence="5 6">
    <name type="scientific">Vibrio rumoiensis 1S-45</name>
    <dbReference type="NCBI Taxonomy" id="1188252"/>
    <lineage>
        <taxon>Bacteria</taxon>
        <taxon>Pseudomonadati</taxon>
        <taxon>Pseudomonadota</taxon>
        <taxon>Gammaproteobacteria</taxon>
        <taxon>Vibrionales</taxon>
        <taxon>Vibrionaceae</taxon>
        <taxon>Vibrio</taxon>
    </lineage>
</organism>
<comment type="caution">
    <text evidence="5">The sequence shown here is derived from an EMBL/GenBank/DDBJ whole genome shotgun (WGS) entry which is preliminary data.</text>
</comment>
<evidence type="ECO:0000256" key="2">
    <source>
        <dbReference type="RuleBase" id="RU363034"/>
    </source>
</evidence>
<dbReference type="InterPro" id="IPR009003">
    <property type="entry name" value="Peptidase_S1_PA"/>
</dbReference>
<dbReference type="InterPro" id="IPR001254">
    <property type="entry name" value="Trypsin_dom"/>
</dbReference>
<dbReference type="CDD" id="cd00190">
    <property type="entry name" value="Tryp_SPc"/>
    <property type="match status" value="1"/>
</dbReference>
<dbReference type="SUPFAM" id="SSF50494">
    <property type="entry name" value="Trypsin-like serine proteases"/>
    <property type="match status" value="1"/>
</dbReference>
<dbReference type="Gene3D" id="2.40.10.10">
    <property type="entry name" value="Trypsin-like serine proteases"/>
    <property type="match status" value="1"/>
</dbReference>
<dbReference type="PROSITE" id="PS00134">
    <property type="entry name" value="TRYPSIN_HIS"/>
    <property type="match status" value="1"/>
</dbReference>
<reference evidence="5 6" key="1">
    <citation type="journal article" date="2012" name="Science">
        <title>Ecological populations of bacteria act as socially cohesive units of antibiotic production and resistance.</title>
        <authorList>
            <person name="Cordero O.X."/>
            <person name="Wildschutte H."/>
            <person name="Kirkup B."/>
            <person name="Proehl S."/>
            <person name="Ngo L."/>
            <person name="Hussain F."/>
            <person name="Le Roux F."/>
            <person name="Mincer T."/>
            <person name="Polz M.F."/>
        </authorList>
    </citation>
    <scope>NUCLEOTIDE SEQUENCE [LARGE SCALE GENOMIC DNA]</scope>
    <source>
        <strain evidence="5 6">1S-45</strain>
    </source>
</reference>
<dbReference type="InterPro" id="IPR018114">
    <property type="entry name" value="TRYPSIN_HIS"/>
</dbReference>
<dbReference type="InterPro" id="IPR033116">
    <property type="entry name" value="TRYPSIN_SER"/>
</dbReference>
<dbReference type="EMBL" id="AJYK02000090">
    <property type="protein sequence ID" value="OEF23483.1"/>
    <property type="molecule type" value="Genomic_DNA"/>
</dbReference>
<dbReference type="AlphaFoldDB" id="A0A1E5DZM7"/>
<evidence type="ECO:0000256" key="3">
    <source>
        <dbReference type="SAM" id="SignalP"/>
    </source>
</evidence>
<proteinExistence type="predicted"/>
<keyword evidence="3" id="KW-0732">Signal</keyword>
<dbReference type="InterPro" id="IPR001314">
    <property type="entry name" value="Peptidase_S1A"/>
</dbReference>
<dbReference type="SMART" id="SM00020">
    <property type="entry name" value="Tryp_SPc"/>
    <property type="match status" value="1"/>
</dbReference>
<evidence type="ECO:0000259" key="4">
    <source>
        <dbReference type="PROSITE" id="PS50240"/>
    </source>
</evidence>
<keyword evidence="2" id="KW-0378">Hydrolase</keyword>
<dbReference type="GO" id="GO:0006508">
    <property type="term" value="P:proteolysis"/>
    <property type="evidence" value="ECO:0007669"/>
    <property type="project" value="UniProtKB-KW"/>
</dbReference>
<dbReference type="RefSeq" id="WP_017025682.1">
    <property type="nucleotide sequence ID" value="NZ_AJYK02000090.1"/>
</dbReference>
<protein>
    <recommendedName>
        <fullName evidence="4">Peptidase S1 domain-containing protein</fullName>
    </recommendedName>
</protein>
<accession>A0A1E5DZM7</accession>
<dbReference type="PRINTS" id="PR00722">
    <property type="entry name" value="CHYMOTRYPSIN"/>
</dbReference>
<name>A0A1E5DZM7_9VIBR</name>
<keyword evidence="2" id="KW-0645">Protease</keyword>
<feature type="domain" description="Peptidase S1" evidence="4">
    <location>
        <begin position="40"/>
        <end position="301"/>
    </location>
</feature>
<feature type="chain" id="PRO_5009174507" description="Peptidase S1 domain-containing protein" evidence="3">
    <location>
        <begin position="31"/>
        <end position="368"/>
    </location>
</feature>
<keyword evidence="1" id="KW-1015">Disulfide bond</keyword>
<keyword evidence="6" id="KW-1185">Reference proteome</keyword>
<dbReference type="STRING" id="1188252.A1QC_11845"/>
<dbReference type="Proteomes" id="UP000094070">
    <property type="component" value="Unassembled WGS sequence"/>
</dbReference>
<dbReference type="Pfam" id="PF00089">
    <property type="entry name" value="Trypsin"/>
    <property type="match status" value="1"/>
</dbReference>
<dbReference type="PANTHER" id="PTHR24260:SF132">
    <property type="entry name" value="PEPTIDASE S1 DOMAIN-CONTAINING PROTEIN"/>
    <property type="match status" value="1"/>
</dbReference>
<dbReference type="eggNOG" id="COG5640">
    <property type="taxonomic scope" value="Bacteria"/>
</dbReference>
<evidence type="ECO:0000256" key="1">
    <source>
        <dbReference type="ARBA" id="ARBA00023157"/>
    </source>
</evidence>
<dbReference type="InterPro" id="IPR043504">
    <property type="entry name" value="Peptidase_S1_PA_chymotrypsin"/>
</dbReference>
<evidence type="ECO:0000313" key="6">
    <source>
        <dbReference type="Proteomes" id="UP000094070"/>
    </source>
</evidence>
<keyword evidence="2" id="KW-0720">Serine protease</keyword>
<feature type="signal peptide" evidence="3">
    <location>
        <begin position="1"/>
        <end position="30"/>
    </location>
</feature>
<dbReference type="PROSITE" id="PS00135">
    <property type="entry name" value="TRYPSIN_SER"/>
    <property type="match status" value="1"/>
</dbReference>